<feature type="transmembrane region" description="Helical" evidence="2">
    <location>
        <begin position="211"/>
        <end position="234"/>
    </location>
</feature>
<sequence length="346" mass="36868">MPATLTVTSRSGLRRRALSSPRHGQFTASTDKTQGTRSYYPPDEGGCQAPRSCYDCLNAELEREPDGCMVNEVGKCVSVTGNYDASLDFRVVSAAPVGGDISNTSSSSSTNGSEVTLPPPRGLAIQIFELEFPAVNTTYCEANDPLFNGDVIAEAGFIYGTGGCVFVGVCQVPGWAYVVGGSDCSNAAAAEYSDHSEGHDDKHGDSPQGNLVFWCVTIAILLTLVATLAMVITIHHHHNKRRLEELQRRRTIVVSEPVASSSRSITPKSSKSGARLLNLFGWEAMRADLIEKERQERMGGFLGQATGSDNSILGISPSTNYLQLVGAQPSAPVMSPIASSAPEFSD</sequence>
<dbReference type="EMBL" id="QXFW01001362">
    <property type="protein sequence ID" value="KAE8991989.1"/>
    <property type="molecule type" value="Genomic_DNA"/>
</dbReference>
<dbReference type="AlphaFoldDB" id="A0A6A3J9Z5"/>
<feature type="compositionally biased region" description="Polar residues" evidence="1">
    <location>
        <begin position="26"/>
        <end position="37"/>
    </location>
</feature>
<proteinExistence type="predicted"/>
<keyword evidence="2" id="KW-1133">Transmembrane helix</keyword>
<evidence type="ECO:0000313" key="3">
    <source>
        <dbReference type="EMBL" id="KAE8991989.1"/>
    </source>
</evidence>
<accession>A0A6A3J9Z5</accession>
<evidence type="ECO:0000256" key="1">
    <source>
        <dbReference type="SAM" id="MobiDB-lite"/>
    </source>
</evidence>
<keyword evidence="2" id="KW-0812">Transmembrane</keyword>
<comment type="caution">
    <text evidence="3">The sequence shown here is derived from an EMBL/GenBank/DDBJ whole genome shotgun (WGS) entry which is preliminary data.</text>
</comment>
<protein>
    <submittedName>
        <fullName evidence="3">Uncharacterized protein</fullName>
    </submittedName>
</protein>
<dbReference type="Proteomes" id="UP000460718">
    <property type="component" value="Unassembled WGS sequence"/>
</dbReference>
<organism evidence="3 4">
    <name type="scientific">Phytophthora fragariae</name>
    <dbReference type="NCBI Taxonomy" id="53985"/>
    <lineage>
        <taxon>Eukaryota</taxon>
        <taxon>Sar</taxon>
        <taxon>Stramenopiles</taxon>
        <taxon>Oomycota</taxon>
        <taxon>Peronosporomycetes</taxon>
        <taxon>Peronosporales</taxon>
        <taxon>Peronosporaceae</taxon>
        <taxon>Phytophthora</taxon>
    </lineage>
</organism>
<reference evidence="3 4" key="1">
    <citation type="submission" date="2018-09" db="EMBL/GenBank/DDBJ databases">
        <title>Genomic investigation of the strawberry pathogen Phytophthora fragariae indicates pathogenicity is determined by transcriptional variation in three key races.</title>
        <authorList>
            <person name="Adams T.M."/>
            <person name="Armitage A.D."/>
            <person name="Sobczyk M.K."/>
            <person name="Bates H.J."/>
            <person name="Dunwell J.M."/>
            <person name="Nellist C.F."/>
            <person name="Harrison R.J."/>
        </authorList>
    </citation>
    <scope>NUCLEOTIDE SEQUENCE [LARGE SCALE GENOMIC DNA]</scope>
    <source>
        <strain evidence="3 4">SCRP245</strain>
    </source>
</reference>
<gene>
    <name evidence="3" type="ORF">PF011_g17725</name>
</gene>
<evidence type="ECO:0000256" key="2">
    <source>
        <dbReference type="SAM" id="Phobius"/>
    </source>
</evidence>
<keyword evidence="2" id="KW-0472">Membrane</keyword>
<feature type="region of interest" description="Disordered" evidence="1">
    <location>
        <begin position="1"/>
        <end position="43"/>
    </location>
</feature>
<name>A0A6A3J9Z5_9STRA</name>
<evidence type="ECO:0000313" key="4">
    <source>
        <dbReference type="Proteomes" id="UP000460718"/>
    </source>
</evidence>